<evidence type="ECO:0000313" key="2">
    <source>
        <dbReference type="Proteomes" id="UP001189429"/>
    </source>
</evidence>
<accession>A0ABN9XUW7</accession>
<organism evidence="1 2">
    <name type="scientific">Prorocentrum cordatum</name>
    <dbReference type="NCBI Taxonomy" id="2364126"/>
    <lineage>
        <taxon>Eukaryota</taxon>
        <taxon>Sar</taxon>
        <taxon>Alveolata</taxon>
        <taxon>Dinophyceae</taxon>
        <taxon>Prorocentrales</taxon>
        <taxon>Prorocentraceae</taxon>
        <taxon>Prorocentrum</taxon>
    </lineage>
</organism>
<proteinExistence type="predicted"/>
<protein>
    <recommendedName>
        <fullName evidence="3">Subtilisin</fullName>
    </recommendedName>
</protein>
<sequence>MYSDLQPAIPCVEEQCVGSPFLGCMDALQTNCIVQVLQVYTANAQCASILGCIGPAMDTYHADHAVTSEDVEAVLRECTSQVVNQAVALDSAGQAGALSALRAALDATFPAPARIVPEDDLLLEGSGVYVWPEVDDSRGKAFFHVQTPSSWGQGDSAGFYFGEGGAVVVQNDPSSLAEVAGGRWVRTRVDDELQVDVARQAQGLAGGAQALSTDLPPVVGPSSWAALDASTAGAFWIPGGTPVGCNPVTVPEGVACSAGLLEDLGSDCEEASTTAGATQAPQTVCLADVRECADGSFLSRDPADGCQFPTCPPEVRDFVTLQMLVTGIDYSLLIANNDLLDAFNEACIQAAASAAGVQISNVVVDLSEGSWNVIVTAKISVMDDDAVAGIENSVASWPGDTLAGQVSGISGIDAVTNGEPITVVGPFTEADLTDSDRATGMLRPLIVCMPIFALVSF</sequence>
<evidence type="ECO:0000313" key="1">
    <source>
        <dbReference type="EMBL" id="CAK0903836.1"/>
    </source>
</evidence>
<gene>
    <name evidence="1" type="ORF">PCOR1329_LOCUS80021</name>
</gene>
<dbReference type="EMBL" id="CAUYUJ010021296">
    <property type="protein sequence ID" value="CAK0903836.1"/>
    <property type="molecule type" value="Genomic_DNA"/>
</dbReference>
<comment type="caution">
    <text evidence="1">The sequence shown here is derived from an EMBL/GenBank/DDBJ whole genome shotgun (WGS) entry which is preliminary data.</text>
</comment>
<name>A0ABN9XUW7_9DINO</name>
<dbReference type="Proteomes" id="UP001189429">
    <property type="component" value="Unassembled WGS sequence"/>
</dbReference>
<keyword evidence="2" id="KW-1185">Reference proteome</keyword>
<evidence type="ECO:0008006" key="3">
    <source>
        <dbReference type="Google" id="ProtNLM"/>
    </source>
</evidence>
<reference evidence="1" key="1">
    <citation type="submission" date="2023-10" db="EMBL/GenBank/DDBJ databases">
        <authorList>
            <person name="Chen Y."/>
            <person name="Shah S."/>
            <person name="Dougan E. K."/>
            <person name="Thang M."/>
            <person name="Chan C."/>
        </authorList>
    </citation>
    <scope>NUCLEOTIDE SEQUENCE [LARGE SCALE GENOMIC DNA]</scope>
</reference>